<comment type="caution">
    <text evidence="3">The sequence shown here is derived from an EMBL/GenBank/DDBJ whole genome shotgun (WGS) entry which is preliminary data.</text>
</comment>
<reference evidence="3" key="1">
    <citation type="submission" date="2022-07" db="EMBL/GenBank/DDBJ databases">
        <title>Genome Sequence of Leucocoprinus birnbaumii.</title>
        <authorList>
            <person name="Buettner E."/>
        </authorList>
    </citation>
    <scope>NUCLEOTIDE SEQUENCE</scope>
    <source>
        <strain evidence="3">VT141</strain>
    </source>
</reference>
<protein>
    <submittedName>
        <fullName evidence="3">Uncharacterized protein</fullName>
    </submittedName>
</protein>
<keyword evidence="4" id="KW-1185">Reference proteome</keyword>
<feature type="region of interest" description="Disordered" evidence="1">
    <location>
        <begin position="246"/>
        <end position="266"/>
    </location>
</feature>
<proteinExistence type="predicted"/>
<gene>
    <name evidence="3" type="ORF">NP233_g1806</name>
</gene>
<feature type="transmembrane region" description="Helical" evidence="2">
    <location>
        <begin position="664"/>
        <end position="685"/>
    </location>
</feature>
<keyword evidence="2" id="KW-0812">Transmembrane</keyword>
<feature type="transmembrane region" description="Helical" evidence="2">
    <location>
        <begin position="726"/>
        <end position="745"/>
    </location>
</feature>
<accession>A0AAD5YXQ0</accession>
<keyword evidence="2" id="KW-0472">Membrane</keyword>
<evidence type="ECO:0000313" key="3">
    <source>
        <dbReference type="EMBL" id="KAJ3574398.1"/>
    </source>
</evidence>
<feature type="transmembrane region" description="Helical" evidence="2">
    <location>
        <begin position="697"/>
        <end position="720"/>
    </location>
</feature>
<keyword evidence="2" id="KW-1133">Transmembrane helix</keyword>
<dbReference type="EMBL" id="JANIEX010000070">
    <property type="protein sequence ID" value="KAJ3574398.1"/>
    <property type="molecule type" value="Genomic_DNA"/>
</dbReference>
<feature type="transmembrane region" description="Helical" evidence="2">
    <location>
        <begin position="551"/>
        <end position="574"/>
    </location>
</feature>
<sequence length="763" mass="86495">MIVDPSTPGKHPQPSSSTALEEYDQLRLNPGAPARKPRSAGKFCLYLILSCVFIVGGITFFFFVKNFIYAIQHPHKDMYFDKPEAEVKDWSAVVQPMVREKDEFDVVASVWVWDDSERGRDDEGVWVDGEYRGERLIYEDVVFRGQTREHLELRFESIFRPRTASTLVGLESTEDPELESRQHPFIYPQFDQPSTLIPLHLSSTTLIPDLPHPSGRQPTLEDQIFNSFGFTIPLIQFHNITKNATDSITSSEAPTAETDADGDDEWDEEKAWMEEAEKEDKKHQSFSDDFMDIFRLDFNGGAKPASSKHPFIAARTHLNIVDETRLFKRQAYMFTQKELMNNTCQAAANPAWYQCKRWYYQSGVFETRVVLNPPPDAKKNRFEHLYAPYLNAVKRSAGPKDLIPIPSSSEAEAFVDVNWKLSFKASKPGYHMLHAMLSDKNLDLNLTASDNELAHAQHVHDLTLGLLGYRVDDGAHPRRAHILYFASLSPTNSIFVRVICWALTIHYWYTRNSTVGISRIGTALVALYLLMSANEEMISSVLNPERKKSHWLSKIPISYIFLVIPPLVMLKAVARLEFGSPKGMMKKSGWMPKAYLAQATHWERASERIETRVSKRAKVLFLISLFALAHFFVGPYSYFITPRIPPPPPKAHPLHTLSDHVPTIFQHVHSLGLTLELGGTVFQFLMNHYSRTYAGKYKGTAGLMFLAEVLLLLDLLPSVVGTSSRIGGVFVKEVLGLSVAALDLFQAVRYRSVKTSDTDGTEE</sequence>
<feature type="transmembrane region" description="Helical" evidence="2">
    <location>
        <begin position="619"/>
        <end position="639"/>
    </location>
</feature>
<dbReference type="Proteomes" id="UP001213000">
    <property type="component" value="Unassembled WGS sequence"/>
</dbReference>
<evidence type="ECO:0000256" key="1">
    <source>
        <dbReference type="SAM" id="MobiDB-lite"/>
    </source>
</evidence>
<dbReference type="AlphaFoldDB" id="A0AAD5YXQ0"/>
<name>A0AAD5YXQ0_9AGAR</name>
<evidence type="ECO:0000313" key="4">
    <source>
        <dbReference type="Proteomes" id="UP001213000"/>
    </source>
</evidence>
<evidence type="ECO:0000256" key="2">
    <source>
        <dbReference type="SAM" id="Phobius"/>
    </source>
</evidence>
<organism evidence="3 4">
    <name type="scientific">Leucocoprinus birnbaumii</name>
    <dbReference type="NCBI Taxonomy" id="56174"/>
    <lineage>
        <taxon>Eukaryota</taxon>
        <taxon>Fungi</taxon>
        <taxon>Dikarya</taxon>
        <taxon>Basidiomycota</taxon>
        <taxon>Agaricomycotina</taxon>
        <taxon>Agaricomycetes</taxon>
        <taxon>Agaricomycetidae</taxon>
        <taxon>Agaricales</taxon>
        <taxon>Agaricineae</taxon>
        <taxon>Agaricaceae</taxon>
        <taxon>Leucocoprinus</taxon>
    </lineage>
</organism>
<feature type="transmembrane region" description="Helical" evidence="2">
    <location>
        <begin position="43"/>
        <end position="64"/>
    </location>
</feature>